<feature type="signal peptide" evidence="1">
    <location>
        <begin position="1"/>
        <end position="25"/>
    </location>
</feature>
<evidence type="ECO:0000259" key="2">
    <source>
        <dbReference type="Pfam" id="PF07583"/>
    </source>
</evidence>
<feature type="chain" id="PRO_5022152692" evidence="1">
    <location>
        <begin position="26"/>
        <end position="1060"/>
    </location>
</feature>
<dbReference type="SUPFAM" id="SSF49899">
    <property type="entry name" value="Concanavalin A-like lectins/glucanases"/>
    <property type="match status" value="1"/>
</dbReference>
<sequence length="1060" mass="120056" precursor="true">MRMLPRSVFLLWSSFLALTINVCLAGNDQAKHDAASKTKIDFSRDIRPILSENCFHCHGPDTKHREGDLRLDLEEAAKADSIVPGHSDQSEFYKRISSTDADLQMPPADSNKKLTAEQRELLKRWIDEGAEWTSHWAFLAPEKSSLPAVKNNQWVRNPIDQFVLAQIESQQLQPSREASRRTLIRRLTFDLTGLPPTIPEINNFLNDESPNAYEKLVDRLLSSKQYGERMALMWLDAARYGDTSVYHADGPRDMWAWRDRIVQMYNENIPFDQFSTEQLAGDLLPNATPLQMVSSGFNRNNGTTDEGGLIPEEYRVEYAVDRVKTTSTVWLGLSMECAQCHEHKYDPISHEDYYRFFGFFNISADAGSQTRNGNAKPTVALVDPEKQKKLPDIRERIKENQQQIAARQKSAEPQFTAWLAAKEKAQHAAPSQIEGQILQFRLDEGKGTKVVDQVDQNRKGTIHGKADWVKSPYDQGLHFDGKTYVDLGNVCDFERTDSFSYGGWINLDPKGSGALLAKMDDANSYRGYDILISGEQISVHIINTWPTNAIKVTTKKKLKPSTWQHVLVTYDGSSKAMGVKIYVDGQLWDWKIEQDRLTESIRTPKTLLIGSRHPSSRLKGTIDEVSVFNRVLSQSEVETLTKQLPITTILAVSPEKRTAEQQQQLRNYYLEREDAEYIALLKKKQELKAEETELLKPLTTVMIMGDMPKPRDTFILSRGAYDAPTKQKVEPGTPAVLPPMPKGAPKNRLGLAKWLFADNHPLTARVTVNRYWQMLFGTGLVTTPEDFGSQGAFPSHPQLLDWLAVDFKESGWDVKRMLKQIVMSATYRQSSDVSRADYLRDPANRLLARGARFRLQGEMIRDSALDISGLLNPQMGGPGVKPYQPPGLWKEVGLGGNPKFVQDHGEKLYRRSLYTYWKRSAPPPSMQIFDAPTREKCTIRRPRTNTPLQALVTMNDVQYVEAARHLAERMLKEGGATNAEQVGYAFLLATAREPRSTEREVLLDVYAESLKHYQTNLKAAEELLQVGESPRDKNLNVAQLAAWTVVANMILNLDETLTRE</sequence>
<feature type="domain" description="Cytochrome C Planctomycete-type" evidence="4">
    <location>
        <begin position="54"/>
        <end position="109"/>
    </location>
</feature>
<dbReference type="Pfam" id="PF13385">
    <property type="entry name" value="Laminin_G_3"/>
    <property type="match status" value="1"/>
</dbReference>
<dbReference type="Pfam" id="PF07635">
    <property type="entry name" value="PSCyt1"/>
    <property type="match status" value="1"/>
</dbReference>
<dbReference type="Pfam" id="PF07583">
    <property type="entry name" value="PSCyt2"/>
    <property type="match status" value="1"/>
</dbReference>
<dbReference type="InterPro" id="IPR011444">
    <property type="entry name" value="DUF1549"/>
</dbReference>
<dbReference type="InterPro" id="IPR013320">
    <property type="entry name" value="ConA-like_dom_sf"/>
</dbReference>
<dbReference type="Pfam" id="PF07587">
    <property type="entry name" value="PSD1"/>
    <property type="match status" value="1"/>
</dbReference>
<dbReference type="RefSeq" id="WP_145213774.1">
    <property type="nucleotide sequence ID" value="NZ_CP036269.1"/>
</dbReference>
<dbReference type="InterPro" id="IPR022655">
    <property type="entry name" value="DUF1553"/>
</dbReference>
<reference evidence="5 6" key="1">
    <citation type="submission" date="2019-02" db="EMBL/GenBank/DDBJ databases">
        <title>Deep-cultivation of Planctomycetes and their phenomic and genomic characterization uncovers novel biology.</title>
        <authorList>
            <person name="Wiegand S."/>
            <person name="Jogler M."/>
            <person name="Boedeker C."/>
            <person name="Pinto D."/>
            <person name="Vollmers J."/>
            <person name="Rivas-Marin E."/>
            <person name="Kohn T."/>
            <person name="Peeters S.H."/>
            <person name="Heuer A."/>
            <person name="Rast P."/>
            <person name="Oberbeckmann S."/>
            <person name="Bunk B."/>
            <person name="Jeske O."/>
            <person name="Meyerdierks A."/>
            <person name="Storesund J.E."/>
            <person name="Kallscheuer N."/>
            <person name="Luecker S."/>
            <person name="Lage O.M."/>
            <person name="Pohl T."/>
            <person name="Merkel B.J."/>
            <person name="Hornburger P."/>
            <person name="Mueller R.-W."/>
            <person name="Bruemmer F."/>
            <person name="Labrenz M."/>
            <person name="Spormann A.M."/>
            <person name="Op den Camp H."/>
            <person name="Overmann J."/>
            <person name="Amann R."/>
            <person name="Jetten M.S.M."/>
            <person name="Mascher T."/>
            <person name="Medema M.H."/>
            <person name="Devos D.P."/>
            <person name="Kaster A.-K."/>
            <person name="Ovreas L."/>
            <person name="Rohde M."/>
            <person name="Galperin M.Y."/>
            <person name="Jogler C."/>
        </authorList>
    </citation>
    <scope>NUCLEOTIDE SEQUENCE [LARGE SCALE GENOMIC DNA]</scope>
    <source>
        <strain evidence="5 6">Pan241w</strain>
    </source>
</reference>
<keyword evidence="6" id="KW-1185">Reference proteome</keyword>
<gene>
    <name evidence="5" type="ORF">Pan241w_17790</name>
</gene>
<feature type="domain" description="DUF1549" evidence="2">
    <location>
        <begin position="158"/>
        <end position="361"/>
    </location>
</feature>
<dbReference type="SUPFAM" id="SSF46626">
    <property type="entry name" value="Cytochrome c"/>
    <property type="match status" value="1"/>
</dbReference>
<dbReference type="InterPro" id="IPR011429">
    <property type="entry name" value="Cyt_c_Planctomycete-type"/>
</dbReference>
<keyword evidence="1" id="KW-0732">Signal</keyword>
<accession>A0A517RCY8</accession>
<dbReference type="OrthoDB" id="127107at2"/>
<dbReference type="PANTHER" id="PTHR35889:SF3">
    <property type="entry name" value="F-BOX DOMAIN-CONTAINING PROTEIN"/>
    <property type="match status" value="1"/>
</dbReference>
<proteinExistence type="predicted"/>
<evidence type="ECO:0000313" key="6">
    <source>
        <dbReference type="Proteomes" id="UP000317171"/>
    </source>
</evidence>
<feature type="domain" description="DUF1553" evidence="3">
    <location>
        <begin position="747"/>
        <end position="1005"/>
    </location>
</feature>
<name>A0A517RCY8_9PLAN</name>
<dbReference type="InterPro" id="IPR036909">
    <property type="entry name" value="Cyt_c-like_dom_sf"/>
</dbReference>
<evidence type="ECO:0000313" key="5">
    <source>
        <dbReference type="EMBL" id="QDT41716.1"/>
    </source>
</evidence>
<dbReference type="GO" id="GO:0020037">
    <property type="term" value="F:heme binding"/>
    <property type="evidence" value="ECO:0007669"/>
    <property type="project" value="InterPro"/>
</dbReference>
<dbReference type="GO" id="GO:0009055">
    <property type="term" value="F:electron transfer activity"/>
    <property type="evidence" value="ECO:0007669"/>
    <property type="project" value="InterPro"/>
</dbReference>
<evidence type="ECO:0000256" key="1">
    <source>
        <dbReference type="SAM" id="SignalP"/>
    </source>
</evidence>
<organism evidence="5 6">
    <name type="scientific">Gimesia alba</name>
    <dbReference type="NCBI Taxonomy" id="2527973"/>
    <lineage>
        <taxon>Bacteria</taxon>
        <taxon>Pseudomonadati</taxon>
        <taxon>Planctomycetota</taxon>
        <taxon>Planctomycetia</taxon>
        <taxon>Planctomycetales</taxon>
        <taxon>Planctomycetaceae</taxon>
        <taxon>Gimesia</taxon>
    </lineage>
</organism>
<evidence type="ECO:0000259" key="3">
    <source>
        <dbReference type="Pfam" id="PF07587"/>
    </source>
</evidence>
<dbReference type="Proteomes" id="UP000317171">
    <property type="component" value="Chromosome"/>
</dbReference>
<dbReference type="KEGG" id="gaz:Pan241w_17790"/>
<dbReference type="AlphaFoldDB" id="A0A517RCY8"/>
<dbReference type="EMBL" id="CP036269">
    <property type="protein sequence ID" value="QDT41716.1"/>
    <property type="molecule type" value="Genomic_DNA"/>
</dbReference>
<dbReference type="PANTHER" id="PTHR35889">
    <property type="entry name" value="CYCLOINULO-OLIGOSACCHARIDE FRUCTANOTRANSFERASE-RELATED"/>
    <property type="match status" value="1"/>
</dbReference>
<evidence type="ECO:0000259" key="4">
    <source>
        <dbReference type="Pfam" id="PF07635"/>
    </source>
</evidence>
<dbReference type="Gene3D" id="2.60.120.200">
    <property type="match status" value="1"/>
</dbReference>
<protein>
    <submittedName>
        <fullName evidence="5">Planctomycete cytochrome C</fullName>
    </submittedName>
</protein>